<accession>A0ABQ8LA27</accession>
<evidence type="ECO:0000256" key="6">
    <source>
        <dbReference type="ARBA" id="ARBA00022840"/>
    </source>
</evidence>
<dbReference type="Gene3D" id="3.40.50.300">
    <property type="entry name" value="P-loop containing nucleotide triphosphate hydrolases"/>
    <property type="match status" value="1"/>
</dbReference>
<gene>
    <name evidence="8" type="ORF">H4Q32_025045</name>
</gene>
<dbReference type="Pfam" id="PF13516">
    <property type="entry name" value="LRR_6"/>
    <property type="match status" value="2"/>
</dbReference>
<keyword evidence="4" id="KW-0677">Repeat</keyword>
<dbReference type="Pfam" id="PF17776">
    <property type="entry name" value="NLRC4_HD2"/>
    <property type="match status" value="1"/>
</dbReference>
<keyword evidence="3" id="KW-0433">Leucine-rich repeat</keyword>
<dbReference type="InterPro" id="IPR051261">
    <property type="entry name" value="NLR"/>
</dbReference>
<comment type="subcellular location">
    <subcellularLocation>
        <location evidence="1">Cytoplasm</location>
    </subcellularLocation>
</comment>
<dbReference type="Gene3D" id="3.80.10.10">
    <property type="entry name" value="Ribonuclease Inhibitor"/>
    <property type="match status" value="1"/>
</dbReference>
<dbReference type="InterPro" id="IPR041075">
    <property type="entry name" value="NOD1/2_WH"/>
</dbReference>
<feature type="domain" description="NACHT" evidence="7">
    <location>
        <begin position="83"/>
        <end position="216"/>
    </location>
</feature>
<evidence type="ECO:0000313" key="9">
    <source>
        <dbReference type="Proteomes" id="UP000830375"/>
    </source>
</evidence>
<dbReference type="Pfam" id="PF14484">
    <property type="entry name" value="FISNA"/>
    <property type="match status" value="1"/>
</dbReference>
<dbReference type="PROSITE" id="PS50837">
    <property type="entry name" value="NACHT"/>
    <property type="match status" value="1"/>
</dbReference>
<keyword evidence="9" id="KW-1185">Reference proteome</keyword>
<evidence type="ECO:0000256" key="3">
    <source>
        <dbReference type="ARBA" id="ARBA00022614"/>
    </source>
</evidence>
<reference evidence="8 9" key="1">
    <citation type="submission" date="2022-01" db="EMBL/GenBank/DDBJ databases">
        <title>A high-quality chromosome-level genome assembly of rohu carp, Labeo rohita.</title>
        <authorList>
            <person name="Arick M.A. II"/>
            <person name="Hsu C.-Y."/>
            <person name="Magbanua Z."/>
            <person name="Pechanova O."/>
            <person name="Grover C."/>
            <person name="Miller E."/>
            <person name="Thrash A."/>
            <person name="Ezzel L."/>
            <person name="Alam S."/>
            <person name="Benzie J."/>
            <person name="Hamilton M."/>
            <person name="Karsi A."/>
            <person name="Lawrence M.L."/>
            <person name="Peterson D.G."/>
        </authorList>
    </citation>
    <scope>NUCLEOTIDE SEQUENCE [LARGE SCALE GENOMIC DNA]</scope>
    <source>
        <strain evidence="9">BAU-BD-2019</strain>
        <tissue evidence="8">Blood</tissue>
    </source>
</reference>
<dbReference type="EMBL" id="JACTAM010000238">
    <property type="protein sequence ID" value="KAI2647601.1"/>
    <property type="molecule type" value="Genomic_DNA"/>
</dbReference>
<sequence>MLKLNLRKKCQCLYERTAKQGNPTLLNEIYTELYITESESGEINNEHEVRQIETQSRTAAIEDKPIKCDDIFRPLPGQDKAIRTVLTKGVAGIGKTVSVQKFIVDWAEGKENQDIQLIFPLAFRELNLMKDETLSLSDLLHDFFPETKQIKISGDEYKVLFIFDGLDECHLCLDFQSDVRLCDVSESASVDVLLTNLIVGNLLPSALIWITSRPAAADLIPSECVHRVTEVRGFSDPQKEEYFRKRISDQSLANTIIAHLKSSRSLYIMCHIPVFCWISATVLEKMLSEAESEEIPKTLTQMYTHFLIIQTNIKHDKDYEKTVKDEDMIIKLGKLAFEQLVKGNLIFYEEDLRECGIDVTEASVYSGLYTQIFREEFGLYQGKVFCFVHLSIQEHLGALYAHLSFTNNYINVFDQTKQGLFSKLFNQKKYVSLFKLHRSAVDEALQSKNGHLDLFLHFLLSLLLESNQTLLQELLRQTGTCSYNKDETVEYIKQKIRKNHSPERSINLFHCLNELGDNSLMQEIQDYLKSGKRGGTKLSSLQWSALVYVLLTSEKKMDVLDLKQFIGAQNKADEVLQKLLPVVKESRSVQLSHCGVTDEGCAALASALRSNPSHLRELDLTKNKLGLSGVNLLSDRLKYPHCKLEKLK</sequence>
<keyword evidence="2" id="KW-0963">Cytoplasm</keyword>
<dbReference type="PANTHER" id="PTHR24106">
    <property type="entry name" value="NACHT, LRR AND CARD DOMAINS-CONTAINING"/>
    <property type="match status" value="1"/>
</dbReference>
<dbReference type="InterPro" id="IPR032675">
    <property type="entry name" value="LRR_dom_sf"/>
</dbReference>
<dbReference type="InterPro" id="IPR027417">
    <property type="entry name" value="P-loop_NTPase"/>
</dbReference>
<comment type="caution">
    <text evidence="8">The sequence shown here is derived from an EMBL/GenBank/DDBJ whole genome shotgun (WGS) entry which is preliminary data.</text>
</comment>
<dbReference type="InterPro" id="IPR001611">
    <property type="entry name" value="Leu-rich_rpt"/>
</dbReference>
<dbReference type="InterPro" id="IPR029495">
    <property type="entry name" value="NACHT-assoc"/>
</dbReference>
<dbReference type="SMART" id="SM00368">
    <property type="entry name" value="LRR_RI"/>
    <property type="match status" value="2"/>
</dbReference>
<proteinExistence type="predicted"/>
<evidence type="ECO:0000256" key="2">
    <source>
        <dbReference type="ARBA" id="ARBA00022490"/>
    </source>
</evidence>
<dbReference type="InterPro" id="IPR007111">
    <property type="entry name" value="NACHT_NTPase"/>
</dbReference>
<dbReference type="SUPFAM" id="SSF52540">
    <property type="entry name" value="P-loop containing nucleoside triphosphate hydrolases"/>
    <property type="match status" value="1"/>
</dbReference>
<dbReference type="InterPro" id="IPR041267">
    <property type="entry name" value="NLRP_HD2"/>
</dbReference>
<keyword evidence="5" id="KW-0547">Nucleotide-binding</keyword>
<evidence type="ECO:0000256" key="5">
    <source>
        <dbReference type="ARBA" id="ARBA00022741"/>
    </source>
</evidence>
<dbReference type="SMART" id="SM01288">
    <property type="entry name" value="FISNA"/>
    <property type="match status" value="1"/>
</dbReference>
<evidence type="ECO:0000259" key="7">
    <source>
        <dbReference type="PROSITE" id="PS50837"/>
    </source>
</evidence>
<keyword evidence="6" id="KW-0067">ATP-binding</keyword>
<dbReference type="SUPFAM" id="SSF52047">
    <property type="entry name" value="RNI-like"/>
    <property type="match status" value="1"/>
</dbReference>
<protein>
    <submittedName>
        <fullName evidence="8">NLR family CARD domain-containing protein 3</fullName>
    </submittedName>
</protein>
<dbReference type="Proteomes" id="UP000830375">
    <property type="component" value="Unassembled WGS sequence"/>
</dbReference>
<organism evidence="8 9">
    <name type="scientific">Labeo rohita</name>
    <name type="common">Indian major carp</name>
    <name type="synonym">Cyprinus rohita</name>
    <dbReference type="NCBI Taxonomy" id="84645"/>
    <lineage>
        <taxon>Eukaryota</taxon>
        <taxon>Metazoa</taxon>
        <taxon>Chordata</taxon>
        <taxon>Craniata</taxon>
        <taxon>Vertebrata</taxon>
        <taxon>Euteleostomi</taxon>
        <taxon>Actinopterygii</taxon>
        <taxon>Neopterygii</taxon>
        <taxon>Teleostei</taxon>
        <taxon>Ostariophysi</taxon>
        <taxon>Cypriniformes</taxon>
        <taxon>Cyprinidae</taxon>
        <taxon>Labeoninae</taxon>
        <taxon>Labeonini</taxon>
        <taxon>Labeo</taxon>
    </lineage>
</organism>
<name>A0ABQ8LA27_LABRO</name>
<evidence type="ECO:0000313" key="8">
    <source>
        <dbReference type="EMBL" id="KAI2647601.1"/>
    </source>
</evidence>
<dbReference type="Pfam" id="PF05729">
    <property type="entry name" value="NACHT"/>
    <property type="match status" value="1"/>
</dbReference>
<evidence type="ECO:0000256" key="1">
    <source>
        <dbReference type="ARBA" id="ARBA00004496"/>
    </source>
</evidence>
<dbReference type="Pfam" id="PF17779">
    <property type="entry name" value="WHD_NOD2"/>
    <property type="match status" value="1"/>
</dbReference>
<evidence type="ECO:0000256" key="4">
    <source>
        <dbReference type="ARBA" id="ARBA00022737"/>
    </source>
</evidence>